<feature type="compositionally biased region" description="Gly residues" evidence="8">
    <location>
        <begin position="677"/>
        <end position="689"/>
    </location>
</feature>
<protein>
    <recommendedName>
        <fullName evidence="9">Zn(2)-C6 fungal-type domain-containing protein</fullName>
    </recommendedName>
</protein>
<proteinExistence type="predicted"/>
<evidence type="ECO:0000256" key="6">
    <source>
        <dbReference type="ARBA" id="ARBA00023163"/>
    </source>
</evidence>
<feature type="compositionally biased region" description="Low complexity" evidence="8">
    <location>
        <begin position="241"/>
        <end position="254"/>
    </location>
</feature>
<dbReference type="SUPFAM" id="SSF57701">
    <property type="entry name" value="Zn2/Cys6 DNA-binding domain"/>
    <property type="match status" value="1"/>
</dbReference>
<reference evidence="10" key="1">
    <citation type="submission" date="2021-01" db="EMBL/GenBank/DDBJ databases">
        <title>Deciphering the adaptive evolutionary patterns associated with biogeogrpahic diversity in the finger millet blast pathogen Magnaporthe oryzae in Eastern Africa.</title>
        <authorList>
            <person name="Onyema G."/>
            <person name="Shittu T.A."/>
            <person name="Dodsworth S."/>
            <person name="Devilliers S."/>
            <person name="Muthumeenakshi S."/>
            <person name="Sreenivasaprasad S."/>
        </authorList>
    </citation>
    <scope>NUCLEOTIDE SEQUENCE</scope>
    <source>
        <strain evidence="10">D15/s37</strain>
    </source>
</reference>
<keyword evidence="11" id="KW-1185">Reference proteome</keyword>
<accession>A0ABQ8N973</accession>
<feature type="compositionally biased region" description="Low complexity" evidence="8">
    <location>
        <begin position="149"/>
        <end position="160"/>
    </location>
</feature>
<organism evidence="10 11">
    <name type="scientific">Pyricularia grisea</name>
    <name type="common">Crabgrass-specific blast fungus</name>
    <name type="synonym">Magnaporthe grisea</name>
    <dbReference type="NCBI Taxonomy" id="148305"/>
    <lineage>
        <taxon>Eukaryota</taxon>
        <taxon>Fungi</taxon>
        <taxon>Dikarya</taxon>
        <taxon>Ascomycota</taxon>
        <taxon>Pezizomycotina</taxon>
        <taxon>Sordariomycetes</taxon>
        <taxon>Sordariomycetidae</taxon>
        <taxon>Magnaporthales</taxon>
        <taxon>Pyriculariaceae</taxon>
        <taxon>Pyricularia</taxon>
    </lineage>
</organism>
<evidence type="ECO:0000256" key="1">
    <source>
        <dbReference type="ARBA" id="ARBA00004123"/>
    </source>
</evidence>
<dbReference type="PROSITE" id="PS50048">
    <property type="entry name" value="ZN2_CY6_FUNGAL_2"/>
    <property type="match status" value="1"/>
</dbReference>
<evidence type="ECO:0000256" key="7">
    <source>
        <dbReference type="ARBA" id="ARBA00023242"/>
    </source>
</evidence>
<evidence type="ECO:0000256" key="8">
    <source>
        <dbReference type="SAM" id="MobiDB-lite"/>
    </source>
</evidence>
<dbReference type="Proteomes" id="UP001059893">
    <property type="component" value="Unassembled WGS sequence"/>
</dbReference>
<dbReference type="SMART" id="SM00066">
    <property type="entry name" value="GAL4"/>
    <property type="match status" value="1"/>
</dbReference>
<feature type="region of interest" description="Disordered" evidence="8">
    <location>
        <begin position="677"/>
        <end position="703"/>
    </location>
</feature>
<sequence>MSARGALTVRACSKCRKKKRKCDGQHPCSNCQARQEPCNYSVKEWTSKDGLRSEIQELKRRQESTDTVLDALRSPSTSGIVLEQLQRGDSVAKIEEKVLGLTSRIPGAFVDGASSRANVVADGLRGIGGGGGGGGVGDVNGAATFRRGSSSASSSHPSMSTGQPFDVGMIRPSISPDGMSMAVPVPVAPGMLPPMKNLSGSYTSAGSETSSGATSPPLSRPHPKPLQQRDSVTSWPPPPTTTQTNFDQQQQQHQMRGGPRIFSTAIMEYHLNLLFSWECPPLTMIDRAAFLADFVAGRDRYCSTALEYAIVAVSTRLTDALANRGARTSASGQTTTTTTQTMVELQLMDHHHHHNLYRQHQQEPGRLYFDRGLMLLSGETQPMRLPDVQALGLLSLFEVCNGNEGFARVLAERCLEATMELLRRGTAASAAISPTDSHSLTRQEVAETYAGAYTLASILKIVTYSQPGALRSLSWQPWLREDAGGRTRKFSDVVFDLTCIIGTTMSLPESKDPAVVLGVYEKCLEWYNSALGVLRDAVAEGTPSSLFLHMYYHFYLGVLFRPLADQQAHDSTDGYDFDITSGPSAHMMTTTITTATGDRASPRTICTESAHAVIALAQSFRRIHTLRRTPAFLPYFVYAAGLMLLEQDWIEARGGATNDAAAVDGVDGVVDGMDGVDGGAGGAGAGSGRGSSSSGSQIGGMSRDSVQSAGVAMALAQLAEMARTHPAAAEALEDLRSKDMNGKELANTLRQA</sequence>
<comment type="caution">
    <text evidence="10">The sequence shown here is derived from an EMBL/GenBank/DDBJ whole genome shotgun (WGS) entry which is preliminary data.</text>
</comment>
<keyword evidence="3" id="KW-0862">Zinc</keyword>
<evidence type="ECO:0000256" key="4">
    <source>
        <dbReference type="ARBA" id="ARBA00023015"/>
    </source>
</evidence>
<keyword evidence="5" id="KW-0238">DNA-binding</keyword>
<feature type="region of interest" description="Disordered" evidence="8">
    <location>
        <begin position="141"/>
        <end position="169"/>
    </location>
</feature>
<evidence type="ECO:0000313" key="10">
    <source>
        <dbReference type="EMBL" id="KAI6293343.1"/>
    </source>
</evidence>
<dbReference type="InterPro" id="IPR001138">
    <property type="entry name" value="Zn2Cys6_DnaBD"/>
</dbReference>
<keyword evidence="2" id="KW-0479">Metal-binding</keyword>
<evidence type="ECO:0000313" key="11">
    <source>
        <dbReference type="Proteomes" id="UP001059893"/>
    </source>
</evidence>
<dbReference type="PROSITE" id="PS00463">
    <property type="entry name" value="ZN2_CY6_FUNGAL_1"/>
    <property type="match status" value="1"/>
</dbReference>
<evidence type="ECO:0000256" key="2">
    <source>
        <dbReference type="ARBA" id="ARBA00022723"/>
    </source>
</evidence>
<evidence type="ECO:0000259" key="9">
    <source>
        <dbReference type="PROSITE" id="PS50048"/>
    </source>
</evidence>
<dbReference type="PANTHER" id="PTHR31313">
    <property type="entry name" value="TY1 ENHANCER ACTIVATOR"/>
    <property type="match status" value="1"/>
</dbReference>
<keyword evidence="6" id="KW-0804">Transcription</keyword>
<evidence type="ECO:0000256" key="3">
    <source>
        <dbReference type="ARBA" id="ARBA00022833"/>
    </source>
</evidence>
<keyword evidence="4" id="KW-0805">Transcription regulation</keyword>
<feature type="domain" description="Zn(2)-C6 fungal-type" evidence="9">
    <location>
        <begin position="11"/>
        <end position="40"/>
    </location>
</feature>
<name>A0ABQ8N973_PYRGI</name>
<dbReference type="PANTHER" id="PTHR31313:SF4">
    <property type="entry name" value="CONIDIAL DEVELOPMENT PROTEIN FLUFFY"/>
    <property type="match status" value="1"/>
</dbReference>
<dbReference type="Gene3D" id="4.10.240.10">
    <property type="entry name" value="Zn(2)-C6 fungal-type DNA-binding domain"/>
    <property type="match status" value="1"/>
</dbReference>
<gene>
    <name evidence="10" type="ORF">MCOR33_009208</name>
</gene>
<dbReference type="InterPro" id="IPR036864">
    <property type="entry name" value="Zn2-C6_fun-type_DNA-bd_sf"/>
</dbReference>
<evidence type="ECO:0000256" key="5">
    <source>
        <dbReference type="ARBA" id="ARBA00023125"/>
    </source>
</evidence>
<feature type="compositionally biased region" description="Low complexity" evidence="8">
    <location>
        <begin position="199"/>
        <end position="215"/>
    </location>
</feature>
<keyword evidence="7" id="KW-0539">Nucleus</keyword>
<comment type="subcellular location">
    <subcellularLocation>
        <location evidence="1">Nucleus</location>
    </subcellularLocation>
</comment>
<dbReference type="CDD" id="cd12148">
    <property type="entry name" value="fungal_TF_MHR"/>
    <property type="match status" value="1"/>
</dbReference>
<feature type="compositionally biased region" description="Low complexity" evidence="8">
    <location>
        <begin position="690"/>
        <end position="700"/>
    </location>
</feature>
<feature type="region of interest" description="Disordered" evidence="8">
    <location>
        <begin position="198"/>
        <end position="257"/>
    </location>
</feature>
<dbReference type="Pfam" id="PF00172">
    <property type="entry name" value="Zn_clus"/>
    <property type="match status" value="1"/>
</dbReference>
<dbReference type="InterPro" id="IPR051615">
    <property type="entry name" value="Transcr_Regulatory_Elem"/>
</dbReference>
<dbReference type="EMBL" id="JABSND010000249">
    <property type="protein sequence ID" value="KAI6293343.1"/>
    <property type="molecule type" value="Genomic_DNA"/>
</dbReference>